<dbReference type="Proteomes" id="UP000220702">
    <property type="component" value="Unassembled WGS sequence"/>
</dbReference>
<dbReference type="AlphaFoldDB" id="A0A9X6Y8M8"/>
<name>A0A9X6Y8M8_BACTU</name>
<accession>A0A9X6Y8M8</accession>
<organism evidence="1 2">
    <name type="scientific">Bacillus thuringiensis</name>
    <dbReference type="NCBI Taxonomy" id="1428"/>
    <lineage>
        <taxon>Bacteria</taxon>
        <taxon>Bacillati</taxon>
        <taxon>Bacillota</taxon>
        <taxon>Bacilli</taxon>
        <taxon>Bacillales</taxon>
        <taxon>Bacillaceae</taxon>
        <taxon>Bacillus</taxon>
        <taxon>Bacillus cereus group</taxon>
    </lineage>
</organism>
<dbReference type="RefSeq" id="WP_065230121.1">
    <property type="nucleotide sequence ID" value="NZ_FNYB01000026.1"/>
</dbReference>
<comment type="caution">
    <text evidence="1">The sequence shown here is derived from an EMBL/GenBank/DDBJ whole genome shotgun (WGS) entry which is preliminary data.</text>
</comment>
<sequence length="68" mass="8091">MHVALEEAYFLWDERDIVWFRKMWQEGVSFVDICGKLRRNQIEVMLLILGQADLCKIEQRHEGLGILT</sequence>
<protein>
    <submittedName>
        <fullName evidence="1">Helix-turn-helix domain containing protein</fullName>
    </submittedName>
</protein>
<reference evidence="1 2" key="1">
    <citation type="submission" date="2017-09" db="EMBL/GenBank/DDBJ databases">
        <title>Large-scale bioinformatics analysis of Bacillus genomes uncovers conserved roles of natural products in bacterial physiology.</title>
        <authorList>
            <consortium name="Agbiome Team Llc"/>
            <person name="Bleich R.M."/>
            <person name="Grubbs K.J."/>
            <person name="Santa Maria K.C."/>
            <person name="Allen S.E."/>
            <person name="Farag S."/>
            <person name="Shank E.A."/>
            <person name="Bowers A."/>
        </authorList>
    </citation>
    <scope>NUCLEOTIDE SEQUENCE [LARGE SCALE GENOMIC DNA]</scope>
    <source>
        <strain evidence="1 2">AFS089089</strain>
    </source>
</reference>
<evidence type="ECO:0000313" key="1">
    <source>
        <dbReference type="EMBL" id="PEA87451.1"/>
    </source>
</evidence>
<proteinExistence type="predicted"/>
<dbReference type="EMBL" id="NVNL01000049">
    <property type="protein sequence ID" value="PEA87451.1"/>
    <property type="molecule type" value="Genomic_DNA"/>
</dbReference>
<evidence type="ECO:0000313" key="2">
    <source>
        <dbReference type="Proteomes" id="UP000220702"/>
    </source>
</evidence>
<gene>
    <name evidence="1" type="ORF">CON71_24335</name>
</gene>